<dbReference type="SMART" id="SM00421">
    <property type="entry name" value="HTH_LUXR"/>
    <property type="match status" value="1"/>
</dbReference>
<sequence>MRGLIAEGLTNAEIAGLLVLAETTVKTHVGRILAKRNLRDRVSAVVYAYRSGLARAG</sequence>
<evidence type="ECO:0000256" key="3">
    <source>
        <dbReference type="ARBA" id="ARBA00023163"/>
    </source>
</evidence>
<gene>
    <name evidence="5" type="ORF">GCM10020369_07970</name>
</gene>
<keyword evidence="6" id="KW-1185">Reference proteome</keyword>
<dbReference type="PROSITE" id="PS50043">
    <property type="entry name" value="HTH_LUXR_2"/>
    <property type="match status" value="1"/>
</dbReference>
<feature type="domain" description="HTH luxR-type" evidence="4">
    <location>
        <begin position="1"/>
        <end position="52"/>
    </location>
</feature>
<reference evidence="6" key="1">
    <citation type="journal article" date="2019" name="Int. J. Syst. Evol. Microbiol.">
        <title>The Global Catalogue of Microorganisms (GCM) 10K type strain sequencing project: providing services to taxonomists for standard genome sequencing and annotation.</title>
        <authorList>
            <consortium name="The Broad Institute Genomics Platform"/>
            <consortium name="The Broad Institute Genome Sequencing Center for Infectious Disease"/>
            <person name="Wu L."/>
            <person name="Ma J."/>
        </authorList>
    </citation>
    <scope>NUCLEOTIDE SEQUENCE [LARGE SCALE GENOMIC DNA]</scope>
    <source>
        <strain evidence="6">JCM 9458</strain>
    </source>
</reference>
<evidence type="ECO:0000313" key="6">
    <source>
        <dbReference type="Proteomes" id="UP001501676"/>
    </source>
</evidence>
<accession>A0ABP6SRJ2</accession>
<dbReference type="InterPro" id="IPR036388">
    <property type="entry name" value="WH-like_DNA-bd_sf"/>
</dbReference>
<dbReference type="SUPFAM" id="SSF46894">
    <property type="entry name" value="C-terminal effector domain of the bipartite response regulators"/>
    <property type="match status" value="1"/>
</dbReference>
<keyword evidence="3" id="KW-0804">Transcription</keyword>
<dbReference type="Pfam" id="PF00196">
    <property type="entry name" value="GerE"/>
    <property type="match status" value="1"/>
</dbReference>
<evidence type="ECO:0000256" key="2">
    <source>
        <dbReference type="ARBA" id="ARBA00023125"/>
    </source>
</evidence>
<evidence type="ECO:0000259" key="4">
    <source>
        <dbReference type="PROSITE" id="PS50043"/>
    </source>
</evidence>
<dbReference type="Gene3D" id="1.10.10.10">
    <property type="entry name" value="Winged helix-like DNA-binding domain superfamily/Winged helix DNA-binding domain"/>
    <property type="match status" value="1"/>
</dbReference>
<dbReference type="CDD" id="cd06170">
    <property type="entry name" value="LuxR_C_like"/>
    <property type="match status" value="1"/>
</dbReference>
<dbReference type="PROSITE" id="PS00622">
    <property type="entry name" value="HTH_LUXR_1"/>
    <property type="match status" value="1"/>
</dbReference>
<keyword evidence="2" id="KW-0238">DNA-binding</keyword>
<dbReference type="PANTHER" id="PTHR44688">
    <property type="entry name" value="DNA-BINDING TRANSCRIPTIONAL ACTIVATOR DEVR_DOSR"/>
    <property type="match status" value="1"/>
</dbReference>
<dbReference type="Proteomes" id="UP001501676">
    <property type="component" value="Unassembled WGS sequence"/>
</dbReference>
<proteinExistence type="predicted"/>
<dbReference type="InterPro" id="IPR000792">
    <property type="entry name" value="Tscrpt_reg_LuxR_C"/>
</dbReference>
<keyword evidence="1" id="KW-0805">Transcription regulation</keyword>
<dbReference type="PRINTS" id="PR00038">
    <property type="entry name" value="HTHLUXR"/>
</dbReference>
<protein>
    <recommendedName>
        <fullName evidence="4">HTH luxR-type domain-containing protein</fullName>
    </recommendedName>
</protein>
<name>A0ABP6SRJ2_9ACTN</name>
<organism evidence="5 6">
    <name type="scientific">Cryptosporangium minutisporangium</name>
    <dbReference type="NCBI Taxonomy" id="113569"/>
    <lineage>
        <taxon>Bacteria</taxon>
        <taxon>Bacillati</taxon>
        <taxon>Actinomycetota</taxon>
        <taxon>Actinomycetes</taxon>
        <taxon>Cryptosporangiales</taxon>
        <taxon>Cryptosporangiaceae</taxon>
        <taxon>Cryptosporangium</taxon>
    </lineage>
</organism>
<dbReference type="InterPro" id="IPR016032">
    <property type="entry name" value="Sig_transdc_resp-reg_C-effctor"/>
</dbReference>
<dbReference type="EMBL" id="BAAAYN010000004">
    <property type="protein sequence ID" value="GAA3383159.1"/>
    <property type="molecule type" value="Genomic_DNA"/>
</dbReference>
<dbReference type="PANTHER" id="PTHR44688:SF16">
    <property type="entry name" value="DNA-BINDING TRANSCRIPTIONAL ACTIVATOR DEVR_DOSR"/>
    <property type="match status" value="1"/>
</dbReference>
<evidence type="ECO:0000313" key="5">
    <source>
        <dbReference type="EMBL" id="GAA3383159.1"/>
    </source>
</evidence>
<comment type="caution">
    <text evidence="5">The sequence shown here is derived from an EMBL/GenBank/DDBJ whole genome shotgun (WGS) entry which is preliminary data.</text>
</comment>
<evidence type="ECO:0000256" key="1">
    <source>
        <dbReference type="ARBA" id="ARBA00023015"/>
    </source>
</evidence>